<keyword evidence="2" id="KW-1277">Toxin-antitoxin system</keyword>
<dbReference type="PANTHER" id="PTHR36582:SF2">
    <property type="entry name" value="ANTITOXIN PARD"/>
    <property type="match status" value="1"/>
</dbReference>
<dbReference type="OrthoDB" id="9815501at2"/>
<dbReference type="RefSeq" id="WP_091013419.1">
    <property type="nucleotide sequence ID" value="NZ_CP041745.1"/>
</dbReference>
<dbReference type="EMBL" id="FOQU01000005">
    <property type="protein sequence ID" value="SFJ02173.1"/>
    <property type="molecule type" value="Genomic_DNA"/>
</dbReference>
<evidence type="ECO:0000256" key="1">
    <source>
        <dbReference type="ARBA" id="ARBA00008580"/>
    </source>
</evidence>
<dbReference type="Proteomes" id="UP000199548">
    <property type="component" value="Unassembled WGS sequence"/>
</dbReference>
<dbReference type="InterPro" id="IPR022789">
    <property type="entry name" value="ParD"/>
</dbReference>
<evidence type="ECO:0000313" key="3">
    <source>
        <dbReference type="EMBL" id="SFJ02173.1"/>
    </source>
</evidence>
<comment type="similarity">
    <text evidence="1">Belongs to the ParD antitoxin family.</text>
</comment>
<organism evidence="3 4">
    <name type="scientific">Paraburkholderia megapolitana</name>
    <dbReference type="NCBI Taxonomy" id="420953"/>
    <lineage>
        <taxon>Bacteria</taxon>
        <taxon>Pseudomonadati</taxon>
        <taxon>Pseudomonadota</taxon>
        <taxon>Betaproteobacteria</taxon>
        <taxon>Burkholderiales</taxon>
        <taxon>Burkholderiaceae</taxon>
        <taxon>Paraburkholderia</taxon>
    </lineage>
</organism>
<dbReference type="PANTHER" id="PTHR36582">
    <property type="entry name" value="ANTITOXIN PARD"/>
    <property type="match status" value="1"/>
</dbReference>
<evidence type="ECO:0000256" key="2">
    <source>
        <dbReference type="ARBA" id="ARBA00022649"/>
    </source>
</evidence>
<dbReference type="SUPFAM" id="SSF47598">
    <property type="entry name" value="Ribbon-helix-helix"/>
    <property type="match status" value="1"/>
</dbReference>
<dbReference type="InterPro" id="IPR038296">
    <property type="entry name" value="ParD_sf"/>
</dbReference>
<dbReference type="STRING" id="420953.SAMN05192543_105166"/>
<keyword evidence="4" id="KW-1185">Reference proteome</keyword>
<protein>
    <submittedName>
        <fullName evidence="3">Antitoxin ParD1/3/4</fullName>
    </submittedName>
</protein>
<dbReference type="Pfam" id="PF03693">
    <property type="entry name" value="ParD_antitoxin"/>
    <property type="match status" value="1"/>
</dbReference>
<dbReference type="InterPro" id="IPR010985">
    <property type="entry name" value="Ribbon_hlx_hlx"/>
</dbReference>
<proteinExistence type="inferred from homology"/>
<evidence type="ECO:0000313" key="4">
    <source>
        <dbReference type="Proteomes" id="UP000199548"/>
    </source>
</evidence>
<accession>A0A1I3MYU1</accession>
<gene>
    <name evidence="3" type="ORF">SAMN05192543_105166</name>
</gene>
<sequence length="85" mass="9357">MIRADLGQQLEVYVASLVETGRYGSESEVLREGVRLIQNRETQLLALEAVIGHGVADSDAERGKPAGDVFDRLEAKYQALANDRQ</sequence>
<name>A0A1I3MYU1_9BURK</name>
<dbReference type="Gene3D" id="6.10.10.120">
    <property type="entry name" value="Antitoxin ParD1-like"/>
    <property type="match status" value="1"/>
</dbReference>
<dbReference type="AlphaFoldDB" id="A0A1I3MYU1"/>
<dbReference type="NCBIfam" id="TIGR02606">
    <property type="entry name" value="antidote_CC2985"/>
    <property type="match status" value="1"/>
</dbReference>
<dbReference type="GO" id="GO:0006355">
    <property type="term" value="P:regulation of DNA-templated transcription"/>
    <property type="evidence" value="ECO:0007669"/>
    <property type="project" value="InterPro"/>
</dbReference>
<reference evidence="3 4" key="1">
    <citation type="submission" date="2016-10" db="EMBL/GenBank/DDBJ databases">
        <authorList>
            <person name="de Groot N.N."/>
        </authorList>
    </citation>
    <scope>NUCLEOTIDE SEQUENCE [LARGE SCALE GENOMIC DNA]</scope>
    <source>
        <strain evidence="3 4">LMG 23650</strain>
    </source>
</reference>